<dbReference type="InterPro" id="IPR007419">
    <property type="entry name" value="BFD-like_2Fe2S-bd_dom"/>
</dbReference>
<dbReference type="GO" id="GO:1990204">
    <property type="term" value="C:oxidoreductase complex"/>
    <property type="evidence" value="ECO:0007669"/>
    <property type="project" value="UniProtKB-ARBA"/>
</dbReference>
<dbReference type="InterPro" id="IPR041854">
    <property type="entry name" value="BFD-like_2Fe2S-bd_dom_sf"/>
</dbReference>
<dbReference type="GO" id="GO:0009703">
    <property type="term" value="F:nitrate reductase (NADH) activity"/>
    <property type="evidence" value="ECO:0007669"/>
    <property type="project" value="UniProtKB-EC"/>
</dbReference>
<evidence type="ECO:0000313" key="12">
    <source>
        <dbReference type="EMBL" id="ABI57048.1"/>
    </source>
</evidence>
<comment type="similarity">
    <text evidence="3">Belongs to the prokaryotic molybdopterin-containing oxidoreductase family. NasA/NapA/NarB subfamily.</text>
</comment>
<dbReference type="PANTHER" id="PTHR43105:SF9">
    <property type="entry name" value="NADPH-FE(3+) OXIDOREDUCTASE SUBUNIT ALPHA"/>
    <property type="match status" value="1"/>
</dbReference>
<keyword evidence="8" id="KW-0408">Iron</keyword>
<dbReference type="RefSeq" id="WP_011629442.1">
    <property type="nucleotide sequence ID" value="NC_008340.1"/>
</dbReference>
<comment type="cofactor">
    <cofactor evidence="1">
        <name>Mo-bis(molybdopterin guanine dinucleotide)</name>
        <dbReference type="ChEBI" id="CHEBI:60539"/>
    </cofactor>
</comment>
<dbReference type="CDD" id="cd02791">
    <property type="entry name" value="MopB_CT_Nitrate-R-NapA-like"/>
    <property type="match status" value="1"/>
</dbReference>
<accession>Q0A7Y9</accession>
<evidence type="ECO:0000256" key="3">
    <source>
        <dbReference type="ARBA" id="ARBA00008747"/>
    </source>
</evidence>
<dbReference type="PROSITE" id="PS51669">
    <property type="entry name" value="4FE4S_MOW_BIS_MGD"/>
    <property type="match status" value="1"/>
</dbReference>
<name>Q0A7Y9_ALKEH</name>
<dbReference type="SMART" id="SM00926">
    <property type="entry name" value="Molybdop_Fe4S4"/>
    <property type="match status" value="1"/>
</dbReference>
<keyword evidence="13" id="KW-1185">Reference proteome</keyword>
<dbReference type="EC" id="1.7.1.1" evidence="12"/>
<keyword evidence="6" id="KW-0479">Metal-binding</keyword>
<dbReference type="GO" id="GO:0016020">
    <property type="term" value="C:membrane"/>
    <property type="evidence" value="ECO:0007669"/>
    <property type="project" value="TreeGrafter"/>
</dbReference>
<dbReference type="eggNOG" id="COG0243">
    <property type="taxonomic scope" value="Bacteria"/>
</dbReference>
<sequence>MNTSIQPPRQPGEVHTTCPYCGVGCGVLARMDKDNRVHVRGDPEHPANFGRLCSKGAALGETTGLNGRLLHPRVHGQRTDWDTALATVADGLNRVIRRDGPEAVGFYVSGQLLTEDYYVANKLMKGYIGSANIDTNSRLCMASSVAGHIRAFGEDLVPGCYEDLERADLVVLTGSNLAWCHPVLYQRLEAARARRPGMRVVVIDPRETETAAQADLHLPLRPGSDVALWNGLFRRLVETDQIHRDIRPETEAADSNLKRILHEAGDADAVASACDLNPRALHLFYDWFAGTERTVSVYSQGVNQSSQGTDKVNAIINVHILTGRLGRPGCGPFSVTGQPNAMGGREVGGLSNQLAAHMGFSQGDRIRVQRYWDSPRIARQPGMKAVELFRAAAQGRVKALWIMATNPVVSLPDADLVKRALARCELVVVSDCIANTDTTGYAHVLMPAAAWGEKSGTVTNSERCISRQRAFRTPAGEARPDWWIISQVARLMGFDRGFAYGSPREIFDEHARLTAVHNPGPGMGGRTLHLGALAGMNAKQWDTLQPVQWPCPGPGLDTAGPGRGTQRLATNGGLPTEDGHPRLHPVCAETPGNTPDARFPLVLNTGRTRDHWHTLTRTGLSVSLSTHQPEPRCDLHPEDATRFGLADGHLVRVRSAWGSVLLRARYQTGQRRGELFVPMHWNDCYAAQARIGAVANPITDPISGQPELKHTPVAVEAVPAAAYGFVLSRADDLPPPETAYWVRINGHAHQRFVFASTEAPDSWRDWAGRWLGTEGTVVEMADRARGVYRFARLVDDRLVACLFIAADPAALPGCDWLAGLLDNNRPLGAEERLALLAGRPAGEAETGETVCACFGVGERIIESAVAAGAHDTEAVTRHCKAGGYCGSCRPAINAIIQRLARSAA</sequence>
<dbReference type="GO" id="GO:0045333">
    <property type="term" value="P:cellular respiration"/>
    <property type="evidence" value="ECO:0007669"/>
    <property type="project" value="UniProtKB-ARBA"/>
</dbReference>
<dbReference type="Gene3D" id="3.40.50.740">
    <property type="match status" value="1"/>
</dbReference>
<feature type="domain" description="4Fe-4S Mo/W bis-MGD-type" evidence="11">
    <location>
        <begin position="11"/>
        <end position="67"/>
    </location>
</feature>
<dbReference type="AlphaFoldDB" id="Q0A7Y9"/>
<comment type="cofactor">
    <cofactor evidence="2">
        <name>[4Fe-4S] cluster</name>
        <dbReference type="ChEBI" id="CHEBI:49883"/>
    </cofactor>
</comment>
<dbReference type="GO" id="GO:0046872">
    <property type="term" value="F:metal ion binding"/>
    <property type="evidence" value="ECO:0007669"/>
    <property type="project" value="UniProtKB-KW"/>
</dbReference>
<evidence type="ECO:0000256" key="8">
    <source>
        <dbReference type="ARBA" id="ARBA00023004"/>
    </source>
</evidence>
<evidence type="ECO:0000259" key="11">
    <source>
        <dbReference type="PROSITE" id="PS51669"/>
    </source>
</evidence>
<dbReference type="PANTHER" id="PTHR43105">
    <property type="entry name" value="RESPIRATORY NITRATE REDUCTASE"/>
    <property type="match status" value="1"/>
</dbReference>
<dbReference type="Pfam" id="PF00384">
    <property type="entry name" value="Molybdopterin"/>
    <property type="match status" value="1"/>
</dbReference>
<dbReference type="Proteomes" id="UP000001962">
    <property type="component" value="Chromosome"/>
</dbReference>
<dbReference type="InterPro" id="IPR041957">
    <property type="entry name" value="CT_Nitrate-R-NapA-like"/>
</dbReference>
<evidence type="ECO:0000256" key="10">
    <source>
        <dbReference type="ARBA" id="ARBA00023063"/>
    </source>
</evidence>
<keyword evidence="4" id="KW-0004">4Fe-4S</keyword>
<dbReference type="InterPro" id="IPR027467">
    <property type="entry name" value="MopterinOxRdtase_cofactor_BS"/>
</dbReference>
<dbReference type="GO" id="GO:0042128">
    <property type="term" value="P:nitrate assimilation"/>
    <property type="evidence" value="ECO:0007669"/>
    <property type="project" value="UniProtKB-KW"/>
</dbReference>
<dbReference type="Gene3D" id="1.10.10.1100">
    <property type="entry name" value="BFD-like [2Fe-2S]-binding domain"/>
    <property type="match status" value="1"/>
</dbReference>
<proteinExistence type="inferred from homology"/>
<dbReference type="SUPFAM" id="SSF53706">
    <property type="entry name" value="Formate dehydrogenase/DMSO reductase, domains 1-3"/>
    <property type="match status" value="1"/>
</dbReference>
<keyword evidence="10" id="KW-0534">Nitrate assimilation</keyword>
<keyword evidence="9" id="KW-0411">Iron-sulfur</keyword>
<dbReference type="CDD" id="cd02754">
    <property type="entry name" value="MopB_Nitrate-R-NapA-like"/>
    <property type="match status" value="1"/>
</dbReference>
<dbReference type="HOGENOM" id="CLU_000422_13_4_6"/>
<dbReference type="InterPro" id="IPR009010">
    <property type="entry name" value="Asp_de-COase-like_dom_sf"/>
</dbReference>
<evidence type="ECO:0000313" key="13">
    <source>
        <dbReference type="Proteomes" id="UP000001962"/>
    </source>
</evidence>
<dbReference type="Pfam" id="PF01568">
    <property type="entry name" value="Molydop_binding"/>
    <property type="match status" value="1"/>
</dbReference>
<evidence type="ECO:0000256" key="1">
    <source>
        <dbReference type="ARBA" id="ARBA00001942"/>
    </source>
</evidence>
<keyword evidence="7 12" id="KW-0560">Oxidoreductase</keyword>
<dbReference type="InterPro" id="IPR006963">
    <property type="entry name" value="Mopterin_OxRdtase_4Fe-4S_dom"/>
</dbReference>
<dbReference type="OrthoDB" id="9810782at2"/>
<evidence type="ECO:0000256" key="4">
    <source>
        <dbReference type="ARBA" id="ARBA00022485"/>
    </source>
</evidence>
<keyword evidence="5" id="KW-0500">Molybdenum</keyword>
<protein>
    <submittedName>
        <fullName evidence="12">Assimilatory nitrate reductase (NADH) alpha subunit apoprotein</fullName>
        <ecNumber evidence="12">1.7.1.1</ecNumber>
    </submittedName>
</protein>
<evidence type="ECO:0000256" key="2">
    <source>
        <dbReference type="ARBA" id="ARBA00001966"/>
    </source>
</evidence>
<evidence type="ECO:0000256" key="5">
    <source>
        <dbReference type="ARBA" id="ARBA00022505"/>
    </source>
</evidence>
<dbReference type="SUPFAM" id="SSF50692">
    <property type="entry name" value="ADC-like"/>
    <property type="match status" value="1"/>
</dbReference>
<reference evidence="13" key="1">
    <citation type="submission" date="2006-08" db="EMBL/GenBank/DDBJ databases">
        <title>Complete sequence of Alkalilimnicola ehrilichei MLHE-1.</title>
        <authorList>
            <person name="Copeland A."/>
            <person name="Lucas S."/>
            <person name="Lapidus A."/>
            <person name="Barry K."/>
            <person name="Detter J.C."/>
            <person name="Glavina del Rio T."/>
            <person name="Hammon N."/>
            <person name="Israni S."/>
            <person name="Dalin E."/>
            <person name="Tice H."/>
            <person name="Pitluck S."/>
            <person name="Sims D."/>
            <person name="Brettin T."/>
            <person name="Bruce D."/>
            <person name="Han C."/>
            <person name="Tapia R."/>
            <person name="Gilna P."/>
            <person name="Schmutz J."/>
            <person name="Larimer F."/>
            <person name="Land M."/>
            <person name="Hauser L."/>
            <person name="Kyrpides N."/>
            <person name="Mikhailova N."/>
            <person name="Oremland R.S."/>
            <person name="Hoeft S.E."/>
            <person name="Switzer-Blum J."/>
            <person name="Kulp T."/>
            <person name="King G."/>
            <person name="Tabita R."/>
            <person name="Witte B."/>
            <person name="Santini J.M."/>
            <person name="Basu P."/>
            <person name="Hollibaugh J.T."/>
            <person name="Xie G."/>
            <person name="Stolz J.F."/>
            <person name="Richardson P."/>
        </authorList>
    </citation>
    <scope>NUCLEOTIDE SEQUENCE [LARGE SCALE GENOMIC DNA]</scope>
    <source>
        <strain evidence="13">ATCC BAA-1101 / DSM 17681 / MLHE-1</strain>
    </source>
</reference>
<gene>
    <name evidence="12" type="ordered locus">Mlg_1702</name>
</gene>
<dbReference type="eggNOG" id="COG1251">
    <property type="taxonomic scope" value="Bacteria"/>
</dbReference>
<dbReference type="InterPro" id="IPR006657">
    <property type="entry name" value="MoPterin_dinucl-bd_dom"/>
</dbReference>
<dbReference type="GO" id="GO:0051539">
    <property type="term" value="F:4 iron, 4 sulfur cluster binding"/>
    <property type="evidence" value="ECO:0007669"/>
    <property type="project" value="UniProtKB-KW"/>
</dbReference>
<dbReference type="PROSITE" id="PS00551">
    <property type="entry name" value="MOLYBDOPTERIN_PROK_1"/>
    <property type="match status" value="1"/>
</dbReference>
<dbReference type="Pfam" id="PF04324">
    <property type="entry name" value="Fer2_BFD"/>
    <property type="match status" value="1"/>
</dbReference>
<dbReference type="InterPro" id="IPR006656">
    <property type="entry name" value="Mopterin_OxRdtase"/>
</dbReference>
<evidence type="ECO:0000256" key="9">
    <source>
        <dbReference type="ARBA" id="ARBA00023014"/>
    </source>
</evidence>
<dbReference type="Pfam" id="PF04879">
    <property type="entry name" value="Molybdop_Fe4S4"/>
    <property type="match status" value="1"/>
</dbReference>
<evidence type="ECO:0000256" key="7">
    <source>
        <dbReference type="ARBA" id="ARBA00023002"/>
    </source>
</evidence>
<dbReference type="Gene3D" id="2.40.40.20">
    <property type="match status" value="1"/>
</dbReference>
<dbReference type="Gene3D" id="3.40.228.10">
    <property type="entry name" value="Dimethylsulfoxide Reductase, domain 2"/>
    <property type="match status" value="1"/>
</dbReference>
<organism evidence="12 13">
    <name type="scientific">Alkalilimnicola ehrlichii (strain ATCC BAA-1101 / DSM 17681 / MLHE-1)</name>
    <dbReference type="NCBI Taxonomy" id="187272"/>
    <lineage>
        <taxon>Bacteria</taxon>
        <taxon>Pseudomonadati</taxon>
        <taxon>Pseudomonadota</taxon>
        <taxon>Gammaproteobacteria</taxon>
        <taxon>Chromatiales</taxon>
        <taxon>Ectothiorhodospiraceae</taxon>
        <taxon>Alkalilimnicola</taxon>
    </lineage>
</organism>
<dbReference type="KEGG" id="aeh:Mlg_1702"/>
<dbReference type="EMBL" id="CP000453">
    <property type="protein sequence ID" value="ABI57048.1"/>
    <property type="molecule type" value="Genomic_DNA"/>
</dbReference>
<dbReference type="Gene3D" id="2.20.25.90">
    <property type="entry name" value="ADC-like domains"/>
    <property type="match status" value="1"/>
</dbReference>
<evidence type="ECO:0000256" key="6">
    <source>
        <dbReference type="ARBA" id="ARBA00022723"/>
    </source>
</evidence>
<dbReference type="GO" id="GO:0043546">
    <property type="term" value="F:molybdopterin cofactor binding"/>
    <property type="evidence" value="ECO:0007669"/>
    <property type="project" value="InterPro"/>
</dbReference>
<dbReference type="InterPro" id="IPR050123">
    <property type="entry name" value="Prok_molybdopt-oxidoreductase"/>
</dbReference>